<keyword evidence="1" id="KW-0472">Membrane</keyword>
<evidence type="ECO:0000313" key="2">
    <source>
        <dbReference type="EMBL" id="SKC40232.1"/>
    </source>
</evidence>
<feature type="transmembrane region" description="Helical" evidence="1">
    <location>
        <begin position="50"/>
        <end position="67"/>
    </location>
</feature>
<accession>A0A1T5IME7</accession>
<feature type="transmembrane region" description="Helical" evidence="1">
    <location>
        <begin position="12"/>
        <end position="30"/>
    </location>
</feature>
<proteinExistence type="predicted"/>
<gene>
    <name evidence="2" type="ORF">SAMN04324258_0688</name>
</gene>
<feature type="transmembrane region" description="Helical" evidence="1">
    <location>
        <begin position="73"/>
        <end position="90"/>
    </location>
</feature>
<dbReference type="STRING" id="526729.SAMN04324258_0688"/>
<evidence type="ECO:0000256" key="1">
    <source>
        <dbReference type="SAM" id="Phobius"/>
    </source>
</evidence>
<name>A0A1T5IME7_9MICO</name>
<dbReference type="RefSeq" id="WP_245806893.1">
    <property type="nucleotide sequence ID" value="NZ_FUZQ01000001.1"/>
</dbReference>
<keyword evidence="1" id="KW-1133">Transmembrane helix</keyword>
<protein>
    <recommendedName>
        <fullName evidence="4">DUF2516 domain-containing protein</fullName>
    </recommendedName>
</protein>
<dbReference type="AlphaFoldDB" id="A0A1T5IME7"/>
<dbReference type="InterPro" id="IPR019662">
    <property type="entry name" value="DUF2516"/>
</dbReference>
<keyword evidence="3" id="KW-1185">Reference proteome</keyword>
<evidence type="ECO:0000313" key="3">
    <source>
        <dbReference type="Proteomes" id="UP000189777"/>
    </source>
</evidence>
<evidence type="ECO:0008006" key="4">
    <source>
        <dbReference type="Google" id="ProtNLM"/>
    </source>
</evidence>
<dbReference type="EMBL" id="FUZQ01000001">
    <property type="protein sequence ID" value="SKC40232.1"/>
    <property type="molecule type" value="Genomic_DNA"/>
</dbReference>
<reference evidence="2 3" key="1">
    <citation type="submission" date="2017-02" db="EMBL/GenBank/DDBJ databases">
        <authorList>
            <person name="Peterson S.W."/>
        </authorList>
    </citation>
    <scope>NUCLEOTIDE SEQUENCE [LARGE SCALE GENOMIC DNA]</scope>
    <source>
        <strain evidence="2 3">DSM 21481</strain>
    </source>
</reference>
<sequence>MISAAFGSLQYYLLVALAVVVFVVQLVAFLDAVRRPARAYVSEGKLKKNIWLLILGIAALIGLFGLPPMLMTAGSFFNVIAVTPAIIYWVDVRPRIQPYGTGGGRRPQGPTGGW</sequence>
<dbReference type="Pfam" id="PF10724">
    <property type="entry name" value="DUF2516"/>
    <property type="match status" value="1"/>
</dbReference>
<keyword evidence="1" id="KW-0812">Transmembrane</keyword>
<dbReference type="Proteomes" id="UP000189777">
    <property type="component" value="Unassembled WGS sequence"/>
</dbReference>
<organism evidence="2 3">
    <name type="scientific">Krasilnikoviella flava</name>
    <dbReference type="NCBI Taxonomy" id="526729"/>
    <lineage>
        <taxon>Bacteria</taxon>
        <taxon>Bacillati</taxon>
        <taxon>Actinomycetota</taxon>
        <taxon>Actinomycetes</taxon>
        <taxon>Micrococcales</taxon>
        <taxon>Promicromonosporaceae</taxon>
        <taxon>Krasilnikoviella</taxon>
    </lineage>
</organism>